<name>A0ABX6BY97_9CHLR</name>
<dbReference type="PANTHER" id="PTHR18901:SF38">
    <property type="entry name" value="PSEUDOURIDINE-5'-PHOSPHATASE"/>
    <property type="match status" value="1"/>
</dbReference>
<dbReference type="EMBL" id="CP042829">
    <property type="protein sequence ID" value="QFG01910.1"/>
    <property type="molecule type" value="Genomic_DNA"/>
</dbReference>
<dbReference type="RefSeq" id="WP_158065852.1">
    <property type="nucleotide sequence ID" value="NZ_CP042829.1"/>
</dbReference>
<gene>
    <name evidence="1" type="ORF">Tbon_00840</name>
</gene>
<dbReference type="Gene3D" id="3.40.50.1000">
    <property type="entry name" value="HAD superfamily/HAD-like"/>
    <property type="match status" value="1"/>
</dbReference>
<dbReference type="InterPro" id="IPR006439">
    <property type="entry name" value="HAD-SF_hydro_IA"/>
</dbReference>
<organism evidence="1 2">
    <name type="scientific">Tepidiforma bonchosmolovskayae</name>
    <dbReference type="NCBI Taxonomy" id="2601677"/>
    <lineage>
        <taxon>Bacteria</taxon>
        <taxon>Bacillati</taxon>
        <taxon>Chloroflexota</taxon>
        <taxon>Tepidiformia</taxon>
        <taxon>Tepidiformales</taxon>
        <taxon>Tepidiformaceae</taxon>
        <taxon>Tepidiforma</taxon>
    </lineage>
</organism>
<reference evidence="1 2" key="2">
    <citation type="submission" date="2019-10" db="EMBL/GenBank/DDBJ databases">
        <title>Thermopilla bonchosmolovskayae gen. nov., sp. nov., a moderately thermophilic Chloroflexi bacterium from a Chukotka hot spring (Arctic, Russia), representing a novel classis Thermopillaia, which include previously uncultivated lineage OLB14.</title>
        <authorList>
            <person name="Kochetkova T.V."/>
            <person name="Zayulina K.S."/>
            <person name="Zhigarkov V.S."/>
            <person name="Minaev N.V."/>
            <person name="Novikov A."/>
            <person name="Toshchakov S.V."/>
            <person name="Elcheninov A.G."/>
            <person name="Kublanov I.V."/>
        </authorList>
    </citation>
    <scope>NUCLEOTIDE SEQUENCE [LARGE SCALE GENOMIC DNA]</scope>
    <source>
        <strain evidence="1 2">3753O</strain>
    </source>
</reference>
<dbReference type="Gene3D" id="1.10.150.240">
    <property type="entry name" value="Putative phosphatase, domain 2"/>
    <property type="match status" value="1"/>
</dbReference>
<evidence type="ECO:0000313" key="2">
    <source>
        <dbReference type="Proteomes" id="UP000326331"/>
    </source>
</evidence>
<dbReference type="SFLD" id="SFLDS00003">
    <property type="entry name" value="Haloacid_Dehalogenase"/>
    <property type="match status" value="1"/>
</dbReference>
<keyword evidence="2" id="KW-1185">Reference proteome</keyword>
<dbReference type="Proteomes" id="UP000326331">
    <property type="component" value="Chromosome"/>
</dbReference>
<evidence type="ECO:0000313" key="1">
    <source>
        <dbReference type="EMBL" id="QFG01910.1"/>
    </source>
</evidence>
<dbReference type="Pfam" id="PF00702">
    <property type="entry name" value="Hydrolase"/>
    <property type="match status" value="1"/>
</dbReference>
<dbReference type="SFLD" id="SFLDG01135">
    <property type="entry name" value="C1.5.6:_HAD__Beta-PGM__Phospha"/>
    <property type="match status" value="1"/>
</dbReference>
<dbReference type="InterPro" id="IPR023198">
    <property type="entry name" value="PGP-like_dom2"/>
</dbReference>
<sequence>MKLAGFAAVIFDMDGVLVDGEPLHFRAVNELLAEEGLSISLEAYKPYMGTKTGWRDMARDLGLRRPLDEYAAVYREIILAKYRSEAEPLPGAVELVRALERAGVPLAVASSSIQPWVEACLERIGLRDAFPVLVTGSDVDEGKPDPAIYRLAARRLGVPAERCLAFEDAPAGILSARAAGMTVWAVRTPYTRGLPLPDPDREFESLTQVDLGLLTGAAA</sequence>
<dbReference type="InterPro" id="IPR036412">
    <property type="entry name" value="HAD-like_sf"/>
</dbReference>
<dbReference type="SFLD" id="SFLDG01129">
    <property type="entry name" value="C1.5:_HAD__Beta-PGM__Phosphata"/>
    <property type="match status" value="1"/>
</dbReference>
<dbReference type="InterPro" id="IPR023214">
    <property type="entry name" value="HAD_sf"/>
</dbReference>
<dbReference type="SUPFAM" id="SSF56784">
    <property type="entry name" value="HAD-like"/>
    <property type="match status" value="1"/>
</dbReference>
<dbReference type="PANTHER" id="PTHR18901">
    <property type="entry name" value="2-DEOXYGLUCOSE-6-PHOSPHATE PHOSPHATASE 2"/>
    <property type="match status" value="1"/>
</dbReference>
<dbReference type="PRINTS" id="PR00413">
    <property type="entry name" value="HADHALOGNASE"/>
</dbReference>
<dbReference type="NCBIfam" id="TIGR01509">
    <property type="entry name" value="HAD-SF-IA-v3"/>
    <property type="match status" value="1"/>
</dbReference>
<protein>
    <submittedName>
        <fullName evidence="1">HAD family phosphatase</fullName>
    </submittedName>
</protein>
<reference evidence="1 2" key="1">
    <citation type="submission" date="2019-08" db="EMBL/GenBank/DDBJ databases">
        <authorList>
            <person name="Toschakov S.V."/>
        </authorList>
    </citation>
    <scope>NUCLEOTIDE SEQUENCE [LARGE SCALE GENOMIC DNA]</scope>
    <source>
        <strain evidence="1 2">3753O</strain>
    </source>
</reference>
<accession>A0ABX6BY97</accession>
<proteinExistence type="predicted"/>